<dbReference type="InterPro" id="IPR036259">
    <property type="entry name" value="MFS_trans_sf"/>
</dbReference>
<proteinExistence type="predicted"/>
<dbReference type="InterPro" id="IPR020846">
    <property type="entry name" value="MFS_dom"/>
</dbReference>
<dbReference type="Proteomes" id="UP001629113">
    <property type="component" value="Unassembled WGS sequence"/>
</dbReference>
<feature type="domain" description="Major facilitator superfamily (MFS) profile" evidence="7">
    <location>
        <begin position="61"/>
        <end position="526"/>
    </location>
</feature>
<keyword evidence="3 6" id="KW-1133">Transmembrane helix</keyword>
<feature type="transmembrane region" description="Helical" evidence="6">
    <location>
        <begin position="468"/>
        <end position="491"/>
    </location>
</feature>
<evidence type="ECO:0000256" key="2">
    <source>
        <dbReference type="ARBA" id="ARBA00022692"/>
    </source>
</evidence>
<feature type="transmembrane region" description="Helical" evidence="6">
    <location>
        <begin position="158"/>
        <end position="176"/>
    </location>
</feature>
<gene>
    <name evidence="8" type="ORF">PVAG01_03221</name>
</gene>
<reference evidence="8 9" key="1">
    <citation type="submission" date="2024-06" db="EMBL/GenBank/DDBJ databases">
        <title>Complete genome of Phlyctema vagabunda strain 19-DSS-EL-015.</title>
        <authorList>
            <person name="Fiorenzani C."/>
        </authorList>
    </citation>
    <scope>NUCLEOTIDE SEQUENCE [LARGE SCALE GENOMIC DNA]</scope>
    <source>
        <strain evidence="8 9">19-DSS-EL-015</strain>
    </source>
</reference>
<sequence length="541" mass="60019">MSRYLQRNQSRCEDEFVPGTVYILNEDHISGTAYTSKDIILRPTPSSDPEDPLRWPRWRKLLLVFFLVCYSSVLGAVSNWDGTIYASLLVEYKTTVFKLNLGAAFMILMLGIGNIFFTPLADVMGRRFVYITSSLIVMLANMWLALSNNIIDSILAKTLLGFGAAPFEALPVISISDTFFAHERGTMMGAYVFGLAFGSFIGPICAGYMAVAHGWRMVYWLGVCISGAVALMIVIFMEETIFHRPEDLSEDNVAACHNPKLFEDDRPSSNDKSDKIPEPAQDVEEGVGEVFDVRKFRLFSPLWKLSPCSPGVFIERLWRPLTVCTFPAVIWGGINYGTCVSWLSVLATTESLIFSAPPYGFSPSTLGLFFISPMIGSLIGAYFAGPLNDWLSLYLSSRNNNTREPEYRLWAFVPAAIIMPGGLVIYGVTAAHGLEWIVPVVGMGMVGFGLSVGGSVTMAYIVDCYKDLAGEVVTTIILIRNIVGFALTFAIQPWIDRSGLQNTFITIGCLSFAITIFAVFFIVMGKSIRLWTKDRYLNFKK</sequence>
<feature type="transmembrane region" description="Helical" evidence="6">
    <location>
        <begin position="128"/>
        <end position="146"/>
    </location>
</feature>
<evidence type="ECO:0000256" key="6">
    <source>
        <dbReference type="SAM" id="Phobius"/>
    </source>
</evidence>
<keyword evidence="2 6" id="KW-0812">Transmembrane</keyword>
<protein>
    <recommendedName>
        <fullName evidence="7">Major facilitator superfamily (MFS) profile domain-containing protein</fullName>
    </recommendedName>
</protein>
<feature type="transmembrane region" description="Helical" evidence="6">
    <location>
        <begin position="100"/>
        <end position="121"/>
    </location>
</feature>
<keyword evidence="9" id="KW-1185">Reference proteome</keyword>
<evidence type="ECO:0000256" key="3">
    <source>
        <dbReference type="ARBA" id="ARBA00022989"/>
    </source>
</evidence>
<dbReference type="Pfam" id="PF07690">
    <property type="entry name" value="MFS_1"/>
    <property type="match status" value="1"/>
</dbReference>
<feature type="transmembrane region" description="Helical" evidence="6">
    <location>
        <begin position="503"/>
        <end position="525"/>
    </location>
</feature>
<feature type="transmembrane region" description="Helical" evidence="6">
    <location>
        <begin position="61"/>
        <end position="80"/>
    </location>
</feature>
<accession>A0ABR4PST3</accession>
<dbReference type="PANTHER" id="PTHR23502:SF34">
    <property type="entry name" value="PROTEIN HOL1"/>
    <property type="match status" value="1"/>
</dbReference>
<feature type="transmembrane region" description="Helical" evidence="6">
    <location>
        <begin position="188"/>
        <end position="211"/>
    </location>
</feature>
<evidence type="ECO:0000313" key="8">
    <source>
        <dbReference type="EMBL" id="KAL3426430.1"/>
    </source>
</evidence>
<feature type="transmembrane region" description="Helical" evidence="6">
    <location>
        <begin position="217"/>
        <end position="237"/>
    </location>
</feature>
<feature type="transmembrane region" description="Helical" evidence="6">
    <location>
        <begin position="436"/>
        <end position="461"/>
    </location>
</feature>
<evidence type="ECO:0000256" key="4">
    <source>
        <dbReference type="ARBA" id="ARBA00023136"/>
    </source>
</evidence>
<dbReference type="EMBL" id="JBFCZG010000002">
    <property type="protein sequence ID" value="KAL3426430.1"/>
    <property type="molecule type" value="Genomic_DNA"/>
</dbReference>
<feature type="transmembrane region" description="Helical" evidence="6">
    <location>
        <begin position="366"/>
        <end position="388"/>
    </location>
</feature>
<name>A0ABR4PST3_9HELO</name>
<dbReference type="InterPro" id="IPR011701">
    <property type="entry name" value="MFS"/>
</dbReference>
<dbReference type="SUPFAM" id="SSF103473">
    <property type="entry name" value="MFS general substrate transporter"/>
    <property type="match status" value="1"/>
</dbReference>
<feature type="region of interest" description="Disordered" evidence="5">
    <location>
        <begin position="261"/>
        <end position="282"/>
    </location>
</feature>
<feature type="transmembrane region" description="Helical" evidence="6">
    <location>
        <begin position="323"/>
        <end position="346"/>
    </location>
</feature>
<feature type="transmembrane region" description="Helical" evidence="6">
    <location>
        <begin position="409"/>
        <end position="430"/>
    </location>
</feature>
<dbReference type="PANTHER" id="PTHR23502">
    <property type="entry name" value="MAJOR FACILITATOR SUPERFAMILY"/>
    <property type="match status" value="1"/>
</dbReference>
<evidence type="ECO:0000256" key="5">
    <source>
        <dbReference type="SAM" id="MobiDB-lite"/>
    </source>
</evidence>
<comment type="caution">
    <text evidence="8">The sequence shown here is derived from an EMBL/GenBank/DDBJ whole genome shotgun (WGS) entry which is preliminary data.</text>
</comment>
<evidence type="ECO:0000313" key="9">
    <source>
        <dbReference type="Proteomes" id="UP001629113"/>
    </source>
</evidence>
<dbReference type="PROSITE" id="PS50850">
    <property type="entry name" value="MFS"/>
    <property type="match status" value="1"/>
</dbReference>
<evidence type="ECO:0000259" key="7">
    <source>
        <dbReference type="PROSITE" id="PS50850"/>
    </source>
</evidence>
<keyword evidence="4 6" id="KW-0472">Membrane</keyword>
<organism evidence="8 9">
    <name type="scientific">Phlyctema vagabunda</name>
    <dbReference type="NCBI Taxonomy" id="108571"/>
    <lineage>
        <taxon>Eukaryota</taxon>
        <taxon>Fungi</taxon>
        <taxon>Dikarya</taxon>
        <taxon>Ascomycota</taxon>
        <taxon>Pezizomycotina</taxon>
        <taxon>Leotiomycetes</taxon>
        <taxon>Helotiales</taxon>
        <taxon>Dermateaceae</taxon>
        <taxon>Phlyctema</taxon>
    </lineage>
</organism>
<feature type="compositionally biased region" description="Basic and acidic residues" evidence="5">
    <location>
        <begin position="261"/>
        <end position="277"/>
    </location>
</feature>
<dbReference type="Gene3D" id="1.20.1250.20">
    <property type="entry name" value="MFS general substrate transporter like domains"/>
    <property type="match status" value="1"/>
</dbReference>
<comment type="subcellular location">
    <subcellularLocation>
        <location evidence="1">Membrane</location>
        <topology evidence="1">Multi-pass membrane protein</topology>
    </subcellularLocation>
</comment>
<evidence type="ECO:0000256" key="1">
    <source>
        <dbReference type="ARBA" id="ARBA00004141"/>
    </source>
</evidence>